<sequence>MTIAESRVGVARFRAIGTTAVVLVTEPAAAEAAAALLQSDLAALDLACSRFRPDSEIREVELRAGSPVQVGPVLARVLDAALRAAALTDGLVDPTVGRAMAAIGYDRDLADVAPDGPAVAPEPASGWWRITWDPATRQVLLPRGTALDVGATAKALAADRAAARIAAALACGVLVSIGGDLAVAGQLPPDGWRVLVTDDHTDTDPATGQGVVVSSGGLATSGTARRRWRRGGRLVHHIVDPRTGVPATGWRTVSVAAGTCVDANTASTAAVVLGPAAPAWLAERGLPARLVADDGTVHAVAGWPAEGGGAG</sequence>
<evidence type="ECO:0000256" key="7">
    <source>
        <dbReference type="ARBA" id="ARBA00022827"/>
    </source>
</evidence>
<evidence type="ECO:0000256" key="3">
    <source>
        <dbReference type="ARBA" id="ARBA00016337"/>
    </source>
</evidence>
<evidence type="ECO:0000313" key="12">
    <source>
        <dbReference type="Proteomes" id="UP001597145"/>
    </source>
</evidence>
<accession>A0ABW4FHE6</accession>
<keyword evidence="7" id="KW-0274">FAD</keyword>
<evidence type="ECO:0000256" key="4">
    <source>
        <dbReference type="ARBA" id="ARBA00022630"/>
    </source>
</evidence>
<comment type="catalytic activity">
    <reaction evidence="10">
        <text>L-threonyl-[protein] + FAD = FMN-L-threonyl-[protein] + AMP + H(+)</text>
        <dbReference type="Rhea" id="RHEA:36847"/>
        <dbReference type="Rhea" id="RHEA-COMP:11060"/>
        <dbReference type="Rhea" id="RHEA-COMP:11061"/>
        <dbReference type="ChEBI" id="CHEBI:15378"/>
        <dbReference type="ChEBI" id="CHEBI:30013"/>
        <dbReference type="ChEBI" id="CHEBI:57692"/>
        <dbReference type="ChEBI" id="CHEBI:74257"/>
        <dbReference type="ChEBI" id="CHEBI:456215"/>
        <dbReference type="EC" id="2.7.1.180"/>
    </reaction>
</comment>
<keyword evidence="8" id="KW-0460">Magnesium</keyword>
<evidence type="ECO:0000256" key="2">
    <source>
        <dbReference type="ARBA" id="ARBA00011955"/>
    </source>
</evidence>
<dbReference type="PANTHER" id="PTHR30040:SF2">
    <property type="entry name" value="FAD:PROTEIN FMN TRANSFERASE"/>
    <property type="match status" value="1"/>
</dbReference>
<evidence type="ECO:0000256" key="9">
    <source>
        <dbReference type="ARBA" id="ARBA00031306"/>
    </source>
</evidence>
<dbReference type="Gene3D" id="3.10.520.10">
    <property type="entry name" value="ApbE-like domains"/>
    <property type="match status" value="1"/>
</dbReference>
<gene>
    <name evidence="11" type="ORF">ACFSCY_11430</name>
</gene>
<dbReference type="Proteomes" id="UP001597145">
    <property type="component" value="Unassembled WGS sequence"/>
</dbReference>
<evidence type="ECO:0000256" key="5">
    <source>
        <dbReference type="ARBA" id="ARBA00022679"/>
    </source>
</evidence>
<organism evidence="11 12">
    <name type="scientific">Pseudonocardia aurantiaca</name>
    <dbReference type="NCBI Taxonomy" id="75290"/>
    <lineage>
        <taxon>Bacteria</taxon>
        <taxon>Bacillati</taxon>
        <taxon>Actinomycetota</taxon>
        <taxon>Actinomycetes</taxon>
        <taxon>Pseudonocardiales</taxon>
        <taxon>Pseudonocardiaceae</taxon>
        <taxon>Pseudonocardia</taxon>
    </lineage>
</organism>
<dbReference type="SUPFAM" id="SSF143631">
    <property type="entry name" value="ApbE-like"/>
    <property type="match status" value="1"/>
</dbReference>
<evidence type="ECO:0000256" key="8">
    <source>
        <dbReference type="ARBA" id="ARBA00022842"/>
    </source>
</evidence>
<dbReference type="InterPro" id="IPR024932">
    <property type="entry name" value="ApbE"/>
</dbReference>
<dbReference type="InterPro" id="IPR003374">
    <property type="entry name" value="ApbE-like_sf"/>
</dbReference>
<dbReference type="PANTHER" id="PTHR30040">
    <property type="entry name" value="THIAMINE BIOSYNTHESIS LIPOPROTEIN APBE"/>
    <property type="match status" value="1"/>
</dbReference>
<keyword evidence="4" id="KW-0285">Flavoprotein</keyword>
<keyword evidence="12" id="KW-1185">Reference proteome</keyword>
<evidence type="ECO:0000313" key="11">
    <source>
        <dbReference type="EMBL" id="MFD1530055.1"/>
    </source>
</evidence>
<keyword evidence="5 11" id="KW-0808">Transferase</keyword>
<evidence type="ECO:0000256" key="10">
    <source>
        <dbReference type="ARBA" id="ARBA00048540"/>
    </source>
</evidence>
<evidence type="ECO:0000256" key="6">
    <source>
        <dbReference type="ARBA" id="ARBA00022723"/>
    </source>
</evidence>
<dbReference type="EC" id="2.7.1.180" evidence="2"/>
<name>A0ABW4FHE6_9PSEU</name>
<dbReference type="EMBL" id="JBHUCP010000007">
    <property type="protein sequence ID" value="MFD1530055.1"/>
    <property type="molecule type" value="Genomic_DNA"/>
</dbReference>
<comment type="cofactor">
    <cofactor evidence="1">
        <name>Mg(2+)</name>
        <dbReference type="ChEBI" id="CHEBI:18420"/>
    </cofactor>
</comment>
<proteinExistence type="predicted"/>
<dbReference type="RefSeq" id="WP_343976616.1">
    <property type="nucleotide sequence ID" value="NZ_BAAAJG010000008.1"/>
</dbReference>
<comment type="caution">
    <text evidence="11">The sequence shown here is derived from an EMBL/GenBank/DDBJ whole genome shotgun (WGS) entry which is preliminary data.</text>
</comment>
<evidence type="ECO:0000256" key="1">
    <source>
        <dbReference type="ARBA" id="ARBA00001946"/>
    </source>
</evidence>
<keyword evidence="6" id="KW-0479">Metal-binding</keyword>
<dbReference type="GO" id="GO:0016740">
    <property type="term" value="F:transferase activity"/>
    <property type="evidence" value="ECO:0007669"/>
    <property type="project" value="UniProtKB-KW"/>
</dbReference>
<dbReference type="Pfam" id="PF02424">
    <property type="entry name" value="ApbE"/>
    <property type="match status" value="1"/>
</dbReference>
<reference evidence="12" key="1">
    <citation type="journal article" date="2019" name="Int. J. Syst. Evol. Microbiol.">
        <title>The Global Catalogue of Microorganisms (GCM) 10K type strain sequencing project: providing services to taxonomists for standard genome sequencing and annotation.</title>
        <authorList>
            <consortium name="The Broad Institute Genomics Platform"/>
            <consortium name="The Broad Institute Genome Sequencing Center for Infectious Disease"/>
            <person name="Wu L."/>
            <person name="Ma J."/>
        </authorList>
    </citation>
    <scope>NUCLEOTIDE SEQUENCE [LARGE SCALE GENOMIC DNA]</scope>
    <source>
        <strain evidence="12">JCM 12165</strain>
    </source>
</reference>
<protein>
    <recommendedName>
        <fullName evidence="3">FAD:protein FMN transferase</fullName>
        <ecNumber evidence="2">2.7.1.180</ecNumber>
    </recommendedName>
    <alternativeName>
        <fullName evidence="9">Flavin transferase</fullName>
    </alternativeName>
</protein>